<evidence type="ECO:0000313" key="1">
    <source>
        <dbReference type="EMBL" id="KDR52748.1"/>
    </source>
</evidence>
<dbReference type="HOGENOM" id="CLU_2900422_0_0_10"/>
<dbReference type="EMBL" id="JNGW01000045">
    <property type="protein sequence ID" value="KDR52748.1"/>
    <property type="molecule type" value="Genomic_DNA"/>
</dbReference>
<sequence>MWDECYHLAGTRFHIIWNIVPDELEHYSSLAKTICFVQNIITKTGETEDGEQKKANGLHSEF</sequence>
<protein>
    <submittedName>
        <fullName evidence="1">Uncharacterized protein</fullName>
    </submittedName>
</protein>
<dbReference type="PATRIC" id="fig|1122985.7.peg.1182"/>
<dbReference type="AlphaFoldDB" id="A0A069QIT2"/>
<dbReference type="Proteomes" id="UP000027442">
    <property type="component" value="Unassembled WGS sequence"/>
</dbReference>
<organism evidence="1 2">
    <name type="scientific">Hoylesella loescheii DSM 19665 = JCM 12249 = ATCC 15930</name>
    <dbReference type="NCBI Taxonomy" id="1122985"/>
    <lineage>
        <taxon>Bacteria</taxon>
        <taxon>Pseudomonadati</taxon>
        <taxon>Bacteroidota</taxon>
        <taxon>Bacteroidia</taxon>
        <taxon>Bacteroidales</taxon>
        <taxon>Prevotellaceae</taxon>
        <taxon>Hoylesella</taxon>
    </lineage>
</organism>
<gene>
    <name evidence="1" type="ORF">HMPREF1991_01141</name>
</gene>
<accession>A0A069QIT2</accession>
<proteinExistence type="predicted"/>
<reference evidence="1 2" key="1">
    <citation type="submission" date="2013-08" db="EMBL/GenBank/DDBJ databases">
        <authorList>
            <person name="Weinstock G."/>
            <person name="Sodergren E."/>
            <person name="Wylie T."/>
            <person name="Fulton L."/>
            <person name="Fulton R."/>
            <person name="Fronick C."/>
            <person name="O'Laughlin M."/>
            <person name="Godfrey J."/>
            <person name="Miner T."/>
            <person name="Herter B."/>
            <person name="Appelbaum E."/>
            <person name="Cordes M."/>
            <person name="Lek S."/>
            <person name="Wollam A."/>
            <person name="Pepin K.H."/>
            <person name="Palsikar V.B."/>
            <person name="Mitreva M."/>
            <person name="Wilson R.K."/>
        </authorList>
    </citation>
    <scope>NUCLEOTIDE SEQUENCE [LARGE SCALE GENOMIC DNA]</scope>
    <source>
        <strain evidence="1 2">ATCC 15930</strain>
    </source>
</reference>
<name>A0A069QIT2_HOYLO</name>
<evidence type="ECO:0000313" key="2">
    <source>
        <dbReference type="Proteomes" id="UP000027442"/>
    </source>
</evidence>
<keyword evidence="2" id="KW-1185">Reference proteome</keyword>
<comment type="caution">
    <text evidence="1">The sequence shown here is derived from an EMBL/GenBank/DDBJ whole genome shotgun (WGS) entry which is preliminary data.</text>
</comment>